<dbReference type="EMBL" id="JAFBBU010000001">
    <property type="protein sequence ID" value="MBM7470855.1"/>
    <property type="molecule type" value="Genomic_DNA"/>
</dbReference>
<comment type="caution">
    <text evidence="4">The sequence shown here is derived from an EMBL/GenBank/DDBJ whole genome shotgun (WGS) entry which is preliminary data.</text>
</comment>
<feature type="domain" description="HTH tetR-type" evidence="3">
    <location>
        <begin position="6"/>
        <end position="66"/>
    </location>
</feature>
<proteinExistence type="predicted"/>
<evidence type="ECO:0000313" key="4">
    <source>
        <dbReference type="EMBL" id="MBM7470855.1"/>
    </source>
</evidence>
<dbReference type="Gene3D" id="1.10.357.10">
    <property type="entry name" value="Tetracycline Repressor, domain 2"/>
    <property type="match status" value="1"/>
</dbReference>
<evidence type="ECO:0000259" key="3">
    <source>
        <dbReference type="PROSITE" id="PS50977"/>
    </source>
</evidence>
<accession>A0ABS2L263</accession>
<organism evidence="4 5">
    <name type="scientific">Subtercola frigoramans</name>
    <dbReference type="NCBI Taxonomy" id="120298"/>
    <lineage>
        <taxon>Bacteria</taxon>
        <taxon>Bacillati</taxon>
        <taxon>Actinomycetota</taxon>
        <taxon>Actinomycetes</taxon>
        <taxon>Micrococcales</taxon>
        <taxon>Microbacteriaceae</taxon>
        <taxon>Subtercola</taxon>
    </lineage>
</organism>
<dbReference type="InterPro" id="IPR001647">
    <property type="entry name" value="HTH_TetR"/>
</dbReference>
<evidence type="ECO:0000313" key="5">
    <source>
        <dbReference type="Proteomes" id="UP000776164"/>
    </source>
</evidence>
<dbReference type="InterPro" id="IPR009057">
    <property type="entry name" value="Homeodomain-like_sf"/>
</dbReference>
<dbReference type="PROSITE" id="PS50977">
    <property type="entry name" value="HTH_TETR_2"/>
    <property type="match status" value="1"/>
</dbReference>
<dbReference type="Proteomes" id="UP000776164">
    <property type="component" value="Unassembled WGS sequence"/>
</dbReference>
<feature type="DNA-binding region" description="H-T-H motif" evidence="2">
    <location>
        <begin position="29"/>
        <end position="48"/>
    </location>
</feature>
<reference evidence="4 5" key="1">
    <citation type="submission" date="2021-01" db="EMBL/GenBank/DDBJ databases">
        <title>Sequencing the genomes of 1000 actinobacteria strains.</title>
        <authorList>
            <person name="Klenk H.-P."/>
        </authorList>
    </citation>
    <scope>NUCLEOTIDE SEQUENCE [LARGE SCALE GENOMIC DNA]</scope>
    <source>
        <strain evidence="4 5">DSM 13057</strain>
    </source>
</reference>
<protein>
    <submittedName>
        <fullName evidence="4">AcrR family transcriptional regulator</fullName>
    </submittedName>
</protein>
<keyword evidence="1 2" id="KW-0238">DNA-binding</keyword>
<evidence type="ECO:0000256" key="1">
    <source>
        <dbReference type="ARBA" id="ARBA00023125"/>
    </source>
</evidence>
<name>A0ABS2L263_9MICO</name>
<dbReference type="SUPFAM" id="SSF46689">
    <property type="entry name" value="Homeodomain-like"/>
    <property type="match status" value="1"/>
</dbReference>
<gene>
    <name evidence="4" type="ORF">JOE66_000489</name>
</gene>
<sequence>MDARQLKSREKLRTAILTLAASRQGDEITASEVAALAGVNRSTFYEHATSPSGLLELVLSTELDEIRERHLRHATAETADTAMAEVTRAVLHHVDEHARVYALGLNETSGSASLHPMLSSHFGASIRLLVSLQAVTIEDHDTVEALPGHSGATLERADSSRAEQTSPILLTEMATRFIADGSVGAIATWLDTPEPRDAEAFLHAYRQLLPAWWPLST</sequence>
<dbReference type="RefSeq" id="WP_205106547.1">
    <property type="nucleotide sequence ID" value="NZ_BAAAHT010000018.1"/>
</dbReference>
<keyword evidence="5" id="KW-1185">Reference proteome</keyword>
<evidence type="ECO:0000256" key="2">
    <source>
        <dbReference type="PROSITE-ProRule" id="PRU00335"/>
    </source>
</evidence>